<dbReference type="SMART" id="SM00388">
    <property type="entry name" value="HisKA"/>
    <property type="match status" value="1"/>
</dbReference>
<comment type="catalytic activity">
    <reaction evidence="1">
        <text>ATP + protein L-histidine = ADP + protein N-phospho-L-histidine.</text>
        <dbReference type="EC" id="2.7.13.3"/>
    </reaction>
</comment>
<dbReference type="SUPFAM" id="SSF47384">
    <property type="entry name" value="Homodimeric domain of signal transducing histidine kinase"/>
    <property type="match status" value="1"/>
</dbReference>
<dbReference type="GO" id="GO:0005886">
    <property type="term" value="C:plasma membrane"/>
    <property type="evidence" value="ECO:0007669"/>
    <property type="project" value="TreeGrafter"/>
</dbReference>
<dbReference type="CDD" id="cd00082">
    <property type="entry name" value="HisKA"/>
    <property type="match status" value="1"/>
</dbReference>
<evidence type="ECO:0000259" key="9">
    <source>
        <dbReference type="PROSITE" id="PS50109"/>
    </source>
</evidence>
<dbReference type="SUPFAM" id="SSF55874">
    <property type="entry name" value="ATPase domain of HSP90 chaperone/DNA topoisomerase II/histidine kinase"/>
    <property type="match status" value="1"/>
</dbReference>
<evidence type="ECO:0000256" key="4">
    <source>
        <dbReference type="ARBA" id="ARBA00022679"/>
    </source>
</evidence>
<dbReference type="InterPro" id="IPR005467">
    <property type="entry name" value="His_kinase_dom"/>
</dbReference>
<dbReference type="Pfam" id="PF00512">
    <property type="entry name" value="HisKA"/>
    <property type="match status" value="1"/>
</dbReference>
<dbReference type="CDD" id="cd00075">
    <property type="entry name" value="HATPase"/>
    <property type="match status" value="1"/>
</dbReference>
<protein>
    <recommendedName>
        <fullName evidence="2">histidine kinase</fullName>
        <ecNumber evidence="2">2.7.13.3</ecNumber>
    </recommendedName>
</protein>
<dbReference type="InterPro" id="IPR003661">
    <property type="entry name" value="HisK_dim/P_dom"/>
</dbReference>
<dbReference type="KEGG" id="cha:CHAB381_0746"/>
<keyword evidence="4" id="KW-0808">Transferase</keyword>
<evidence type="ECO:0000256" key="1">
    <source>
        <dbReference type="ARBA" id="ARBA00000085"/>
    </source>
</evidence>
<accession>A7I1D2</accession>
<dbReference type="PANTHER" id="PTHR45436:SF5">
    <property type="entry name" value="SENSOR HISTIDINE KINASE TRCS"/>
    <property type="match status" value="1"/>
</dbReference>
<sequence>MLISADKISEKNPSNGDLSEFLVKLNLKNFTASVQDGQKLEKPEFTKEKVADKIFLVLHYPYGANRNLILKTDITIYYEIVKQILTDIIMVNTVMIFLVLFYAFFLSKMLLMPIKTINTKLAGIDEKFLRPVEKDECPLEYRSLLENINRLIERIKTFVLYQKELFIGIAHELKTPLAVMKSKNDVTLIKERDNARYIEALKVNNATIDSMNKMISQILQIGRQEGAQFEELKEIDIIEFLRESTNNFKILARMDDKDIITDFKPDSLKISAQSNLLTHIMQNFVQNAIKFSPAGGDIVITSCLKNSHFKICIINDGESIDESVDYFAPFKRFGKKDGAGLGLFLAKGAAQAMGGSVSLKNRDDQKGVIATFEMDIKK</sequence>
<dbReference type="Gene3D" id="1.10.287.130">
    <property type="match status" value="1"/>
</dbReference>
<dbReference type="InterPro" id="IPR050428">
    <property type="entry name" value="TCS_sensor_his_kinase"/>
</dbReference>
<dbReference type="SMART" id="SM00387">
    <property type="entry name" value="HATPase_c"/>
    <property type="match status" value="1"/>
</dbReference>
<dbReference type="Pfam" id="PF02518">
    <property type="entry name" value="HATPase_c"/>
    <property type="match status" value="1"/>
</dbReference>
<keyword evidence="8" id="KW-0472">Membrane</keyword>
<dbReference type="InterPro" id="IPR036097">
    <property type="entry name" value="HisK_dim/P_sf"/>
</dbReference>
<evidence type="ECO:0000256" key="6">
    <source>
        <dbReference type="ARBA" id="ARBA00022777"/>
    </source>
</evidence>
<proteinExistence type="predicted"/>
<feature type="transmembrane region" description="Helical" evidence="8">
    <location>
        <begin position="88"/>
        <end position="111"/>
    </location>
</feature>
<keyword evidence="5 8" id="KW-0812">Transmembrane</keyword>
<evidence type="ECO:0000313" key="10">
    <source>
        <dbReference type="EMBL" id="ABS51079.1"/>
    </source>
</evidence>
<evidence type="ECO:0000256" key="2">
    <source>
        <dbReference type="ARBA" id="ARBA00012438"/>
    </source>
</evidence>
<keyword evidence="6 10" id="KW-0418">Kinase</keyword>
<evidence type="ECO:0000256" key="3">
    <source>
        <dbReference type="ARBA" id="ARBA00022553"/>
    </source>
</evidence>
<feature type="domain" description="Histidine kinase" evidence="9">
    <location>
        <begin position="168"/>
        <end position="378"/>
    </location>
</feature>
<dbReference type="HOGENOM" id="CLU_668634_0_0_7"/>
<evidence type="ECO:0000256" key="5">
    <source>
        <dbReference type="ARBA" id="ARBA00022692"/>
    </source>
</evidence>
<dbReference type="PROSITE" id="PS50109">
    <property type="entry name" value="HIS_KIN"/>
    <property type="match status" value="1"/>
</dbReference>
<keyword evidence="7 8" id="KW-1133">Transmembrane helix</keyword>
<dbReference type="Proteomes" id="UP000002407">
    <property type="component" value="Chromosome"/>
</dbReference>
<evidence type="ECO:0000313" key="11">
    <source>
        <dbReference type="Proteomes" id="UP000002407"/>
    </source>
</evidence>
<dbReference type="InterPro" id="IPR036890">
    <property type="entry name" value="HATPase_C_sf"/>
</dbReference>
<dbReference type="EMBL" id="CP000776">
    <property type="protein sequence ID" value="ABS51079.1"/>
    <property type="molecule type" value="Genomic_DNA"/>
</dbReference>
<dbReference type="GO" id="GO:0000155">
    <property type="term" value="F:phosphorelay sensor kinase activity"/>
    <property type="evidence" value="ECO:0007669"/>
    <property type="project" value="InterPro"/>
</dbReference>
<keyword evidence="3" id="KW-0597">Phosphoprotein</keyword>
<keyword evidence="11" id="KW-1185">Reference proteome</keyword>
<evidence type="ECO:0000256" key="8">
    <source>
        <dbReference type="SAM" id="Phobius"/>
    </source>
</evidence>
<dbReference type="AlphaFoldDB" id="A7I1D2"/>
<name>A7I1D2_CAMHC</name>
<dbReference type="InterPro" id="IPR003594">
    <property type="entry name" value="HATPase_dom"/>
</dbReference>
<dbReference type="EC" id="2.7.13.3" evidence="2"/>
<organism evidence="10 11">
    <name type="scientific">Campylobacter hominis (strain ATCC BAA-381 / DSM 21671 / CCUG 45161 / LMG 19568 / NCTC 13146 / CH001A)</name>
    <dbReference type="NCBI Taxonomy" id="360107"/>
    <lineage>
        <taxon>Bacteria</taxon>
        <taxon>Pseudomonadati</taxon>
        <taxon>Campylobacterota</taxon>
        <taxon>Epsilonproteobacteria</taxon>
        <taxon>Campylobacterales</taxon>
        <taxon>Campylobacteraceae</taxon>
        <taxon>Campylobacter</taxon>
    </lineage>
</organism>
<dbReference type="STRING" id="360107.CHAB381_0746"/>
<gene>
    <name evidence="10" type="ordered locus">CHAB381_0746</name>
</gene>
<dbReference type="PANTHER" id="PTHR45436">
    <property type="entry name" value="SENSOR HISTIDINE KINASE YKOH"/>
    <property type="match status" value="1"/>
</dbReference>
<reference evidence="11" key="1">
    <citation type="submission" date="2007-07" db="EMBL/GenBank/DDBJ databases">
        <title>Complete genome sequence of Campylobacter hominis ATCC BAA-381, a commensal isolated from the human gastrointestinal tract.</title>
        <authorList>
            <person name="Fouts D.E."/>
            <person name="Mongodin E.F."/>
            <person name="Puiu D."/>
            <person name="Sebastian Y."/>
            <person name="Miller W.G."/>
            <person name="Mandrell R.E."/>
            <person name="Nelson K.E."/>
        </authorList>
    </citation>
    <scope>NUCLEOTIDE SEQUENCE [LARGE SCALE GENOMIC DNA]</scope>
    <source>
        <strain evidence="11">ATCC BAA-381 / LMG 19568 / NCTC 13146 / CH001A</strain>
    </source>
</reference>
<evidence type="ECO:0000256" key="7">
    <source>
        <dbReference type="ARBA" id="ARBA00022989"/>
    </source>
</evidence>
<dbReference type="eggNOG" id="COG2205">
    <property type="taxonomic scope" value="Bacteria"/>
</dbReference>
<dbReference type="Gene3D" id="3.30.565.10">
    <property type="entry name" value="Histidine kinase-like ATPase, C-terminal domain"/>
    <property type="match status" value="1"/>
</dbReference>